<dbReference type="OrthoDB" id="9179at2"/>
<dbReference type="SUPFAM" id="SSF52210">
    <property type="entry name" value="Succinyl-CoA synthetase domains"/>
    <property type="match status" value="1"/>
</dbReference>
<evidence type="ECO:0000256" key="2">
    <source>
        <dbReference type="ARBA" id="ARBA00022598"/>
    </source>
</evidence>
<evidence type="ECO:0000256" key="5">
    <source>
        <dbReference type="ARBA" id="ARBA00022842"/>
    </source>
</evidence>
<dbReference type="PANTHER" id="PTHR11815">
    <property type="entry name" value="SUCCINYL-COA SYNTHETASE BETA CHAIN"/>
    <property type="match status" value="1"/>
</dbReference>
<gene>
    <name evidence="8" type="ORF">SAMN04488050_1383</name>
</gene>
<dbReference type="Pfam" id="PF08442">
    <property type="entry name" value="ATP-grasp_2"/>
    <property type="match status" value="1"/>
</dbReference>
<dbReference type="AlphaFoldDB" id="A0A1I6WPM0"/>
<dbReference type="InterPro" id="IPR013815">
    <property type="entry name" value="ATP_grasp_subdomain_1"/>
</dbReference>
<evidence type="ECO:0000256" key="4">
    <source>
        <dbReference type="ARBA" id="ARBA00022741"/>
    </source>
</evidence>
<evidence type="ECO:0000256" key="3">
    <source>
        <dbReference type="ARBA" id="ARBA00022723"/>
    </source>
</evidence>
<evidence type="ECO:0000259" key="6">
    <source>
        <dbReference type="Pfam" id="PF00549"/>
    </source>
</evidence>
<reference evidence="9" key="1">
    <citation type="submission" date="2016-10" db="EMBL/GenBank/DDBJ databases">
        <authorList>
            <person name="Varghese N."/>
            <person name="Submissions S."/>
        </authorList>
    </citation>
    <scope>NUCLEOTIDE SEQUENCE [LARGE SCALE GENOMIC DNA]</scope>
    <source>
        <strain evidence="9">DSM 26894</strain>
    </source>
</reference>
<dbReference type="Gene3D" id="3.30.470.20">
    <property type="entry name" value="ATP-grasp fold, B domain"/>
    <property type="match status" value="1"/>
</dbReference>
<dbReference type="Proteomes" id="UP000199392">
    <property type="component" value="Unassembled WGS sequence"/>
</dbReference>
<dbReference type="PIRSF" id="PIRSF001554">
    <property type="entry name" value="SucCS_beta"/>
    <property type="match status" value="1"/>
</dbReference>
<dbReference type="InterPro" id="IPR005811">
    <property type="entry name" value="SUCC_ACL_C"/>
</dbReference>
<keyword evidence="3" id="KW-0479">Metal-binding</keyword>
<accession>A0A1I6WPM0</accession>
<dbReference type="InterPro" id="IPR016102">
    <property type="entry name" value="Succinyl-CoA_synth-like"/>
</dbReference>
<dbReference type="GO" id="GO:0005524">
    <property type="term" value="F:ATP binding"/>
    <property type="evidence" value="ECO:0007669"/>
    <property type="project" value="InterPro"/>
</dbReference>
<dbReference type="GO" id="GO:0006099">
    <property type="term" value="P:tricarboxylic acid cycle"/>
    <property type="evidence" value="ECO:0007669"/>
    <property type="project" value="UniProtKB-KW"/>
</dbReference>
<keyword evidence="1" id="KW-0816">Tricarboxylic acid cycle</keyword>
<dbReference type="GO" id="GO:0042709">
    <property type="term" value="C:succinate-CoA ligase complex"/>
    <property type="evidence" value="ECO:0007669"/>
    <property type="project" value="TreeGrafter"/>
</dbReference>
<evidence type="ECO:0000259" key="7">
    <source>
        <dbReference type="Pfam" id="PF08442"/>
    </source>
</evidence>
<dbReference type="STRING" id="311180.SAMN04488050_1383"/>
<dbReference type="PANTHER" id="PTHR11815:SF10">
    <property type="entry name" value="SUCCINATE--COA LIGASE [GDP-FORMING] SUBUNIT BETA, MITOCHONDRIAL"/>
    <property type="match status" value="1"/>
</dbReference>
<feature type="domain" description="ATP-grasp fold succinyl-CoA synthetase-type" evidence="7">
    <location>
        <begin position="35"/>
        <end position="185"/>
    </location>
</feature>
<keyword evidence="2" id="KW-0436">Ligase</keyword>
<keyword evidence="4" id="KW-0547">Nucleotide-binding</keyword>
<dbReference type="RefSeq" id="WP_092431589.1">
    <property type="nucleotide sequence ID" value="NZ_FNCL01000043.1"/>
</dbReference>
<evidence type="ECO:0000256" key="1">
    <source>
        <dbReference type="ARBA" id="ARBA00022532"/>
    </source>
</evidence>
<sequence>MITLLEHEGKSLLVRNGFAVPSGALWPALPTCDYPLVAKAQVPVGGRGKAGGIAMVDDAAALETEASRIAAMQIGGHDVRAVYIEERIEAQREFYVCAMVDRDRGCPVLIACAEGGVEIESVPRERIAEVAIDPLIGLRGYALNSLLRGIGCPEDLAGEMRKVLTRLHDALIAEDAEQIEINPLILDAKGRLIAADAKVLLDEDAGFRHPGREAEVGGSAFERSARELGAIGIELDGNVAAMMNGAGMTMATLDELTALGGKVGPLVELHGVMTQGPERVAEIVELLLAQKPAVLFCNIYFQFRRLDDVAEGIVSGLKRIRDAGGTPAPIVVRMAGVKEAEAREILGAAGIPMTDNFAEACDLVIAQCNHSVKEGV</sequence>
<evidence type="ECO:0000313" key="8">
    <source>
        <dbReference type="EMBL" id="SFT27611.1"/>
    </source>
</evidence>
<dbReference type="Gene3D" id="3.40.50.261">
    <property type="entry name" value="Succinyl-CoA synthetase domains"/>
    <property type="match status" value="1"/>
</dbReference>
<dbReference type="InterPro" id="IPR013650">
    <property type="entry name" value="ATP-grasp_succ-CoA_synth-type"/>
</dbReference>
<dbReference type="PROSITE" id="PS01217">
    <property type="entry name" value="SUCCINYL_COA_LIG_3"/>
    <property type="match status" value="1"/>
</dbReference>
<dbReference type="GO" id="GO:0006104">
    <property type="term" value="P:succinyl-CoA metabolic process"/>
    <property type="evidence" value="ECO:0007669"/>
    <property type="project" value="TreeGrafter"/>
</dbReference>
<dbReference type="InterPro" id="IPR005809">
    <property type="entry name" value="Succ_CoA_ligase-like_bsu"/>
</dbReference>
<dbReference type="InterPro" id="IPR017866">
    <property type="entry name" value="Succ-CoA_synthase_bsu_CS"/>
</dbReference>
<organism evidence="8 9">
    <name type="scientific">Alloyangia pacifica</name>
    <dbReference type="NCBI Taxonomy" id="311180"/>
    <lineage>
        <taxon>Bacteria</taxon>
        <taxon>Pseudomonadati</taxon>
        <taxon>Pseudomonadota</taxon>
        <taxon>Alphaproteobacteria</taxon>
        <taxon>Rhodobacterales</taxon>
        <taxon>Roseobacteraceae</taxon>
        <taxon>Alloyangia</taxon>
    </lineage>
</organism>
<name>A0A1I6WPM0_9RHOB</name>
<evidence type="ECO:0000313" key="9">
    <source>
        <dbReference type="Proteomes" id="UP000199392"/>
    </source>
</evidence>
<proteinExistence type="predicted"/>
<protein>
    <submittedName>
        <fullName evidence="8">Succinyl-CoA synthetase beta subunit</fullName>
    </submittedName>
</protein>
<feature type="domain" description="ATP-citrate synthase/succinyl-CoA ligase C-terminal" evidence="6">
    <location>
        <begin position="242"/>
        <end position="362"/>
    </location>
</feature>
<dbReference type="GO" id="GO:0004775">
    <property type="term" value="F:succinate-CoA ligase (ADP-forming) activity"/>
    <property type="evidence" value="ECO:0007669"/>
    <property type="project" value="TreeGrafter"/>
</dbReference>
<dbReference type="SUPFAM" id="SSF56059">
    <property type="entry name" value="Glutathione synthetase ATP-binding domain-like"/>
    <property type="match status" value="1"/>
</dbReference>
<dbReference type="Pfam" id="PF00549">
    <property type="entry name" value="Ligase_CoA"/>
    <property type="match status" value="1"/>
</dbReference>
<dbReference type="GO" id="GO:0046872">
    <property type="term" value="F:metal ion binding"/>
    <property type="evidence" value="ECO:0007669"/>
    <property type="project" value="UniProtKB-KW"/>
</dbReference>
<keyword evidence="9" id="KW-1185">Reference proteome</keyword>
<keyword evidence="5" id="KW-0460">Magnesium</keyword>
<dbReference type="EMBL" id="FOZW01000038">
    <property type="protein sequence ID" value="SFT27611.1"/>
    <property type="molecule type" value="Genomic_DNA"/>
</dbReference>
<dbReference type="Gene3D" id="3.30.1490.20">
    <property type="entry name" value="ATP-grasp fold, A domain"/>
    <property type="match status" value="1"/>
</dbReference>